<organism evidence="4 5">
    <name type="scientific">Klenkia soli</name>
    <dbReference type="NCBI Taxonomy" id="1052260"/>
    <lineage>
        <taxon>Bacteria</taxon>
        <taxon>Bacillati</taxon>
        <taxon>Actinomycetota</taxon>
        <taxon>Actinomycetes</taxon>
        <taxon>Geodermatophilales</taxon>
        <taxon>Geodermatophilaceae</taxon>
        <taxon>Klenkia</taxon>
    </lineage>
</organism>
<protein>
    <submittedName>
        <fullName evidence="4">Peptide/nickel transport system substrate-binding protein</fullName>
    </submittedName>
</protein>
<dbReference type="Proteomes" id="UP000199088">
    <property type="component" value="Unassembled WGS sequence"/>
</dbReference>
<feature type="domain" description="Solute-binding protein family 5" evidence="3">
    <location>
        <begin position="99"/>
        <end position="492"/>
    </location>
</feature>
<evidence type="ECO:0000259" key="3">
    <source>
        <dbReference type="Pfam" id="PF00496"/>
    </source>
</evidence>
<accession>A0A1H0CCF8</accession>
<proteinExistence type="predicted"/>
<dbReference type="Gene3D" id="3.10.105.10">
    <property type="entry name" value="Dipeptide-binding Protein, Domain 3"/>
    <property type="match status" value="1"/>
</dbReference>
<feature type="region of interest" description="Disordered" evidence="1">
    <location>
        <begin position="557"/>
        <end position="577"/>
    </location>
</feature>
<dbReference type="PANTHER" id="PTHR30290">
    <property type="entry name" value="PERIPLASMIC BINDING COMPONENT OF ABC TRANSPORTER"/>
    <property type="match status" value="1"/>
</dbReference>
<keyword evidence="5" id="KW-1185">Reference proteome</keyword>
<reference evidence="5" key="1">
    <citation type="submission" date="2016-10" db="EMBL/GenBank/DDBJ databases">
        <authorList>
            <person name="Varghese N."/>
            <person name="Submissions S."/>
        </authorList>
    </citation>
    <scope>NUCLEOTIDE SEQUENCE [LARGE SCALE GENOMIC DNA]</scope>
    <source>
        <strain evidence="5">DSM 45843</strain>
    </source>
</reference>
<dbReference type="CDD" id="cd08501">
    <property type="entry name" value="PBP2_Lpqw"/>
    <property type="match status" value="1"/>
</dbReference>
<dbReference type="GO" id="GO:1904680">
    <property type="term" value="F:peptide transmembrane transporter activity"/>
    <property type="evidence" value="ECO:0007669"/>
    <property type="project" value="TreeGrafter"/>
</dbReference>
<dbReference type="GO" id="GO:0043190">
    <property type="term" value="C:ATP-binding cassette (ABC) transporter complex"/>
    <property type="evidence" value="ECO:0007669"/>
    <property type="project" value="InterPro"/>
</dbReference>
<name>A0A1H0CCF8_9ACTN</name>
<dbReference type="SUPFAM" id="SSF53850">
    <property type="entry name" value="Periplasmic binding protein-like II"/>
    <property type="match status" value="1"/>
</dbReference>
<feature type="chain" id="PRO_5011603803" evidence="2">
    <location>
        <begin position="24"/>
        <end position="577"/>
    </location>
</feature>
<keyword evidence="2" id="KW-0732">Signal</keyword>
<dbReference type="GO" id="GO:0015833">
    <property type="term" value="P:peptide transport"/>
    <property type="evidence" value="ECO:0007669"/>
    <property type="project" value="TreeGrafter"/>
</dbReference>
<dbReference type="GO" id="GO:0042597">
    <property type="term" value="C:periplasmic space"/>
    <property type="evidence" value="ECO:0007669"/>
    <property type="project" value="UniProtKB-ARBA"/>
</dbReference>
<dbReference type="Pfam" id="PF00496">
    <property type="entry name" value="SBP_bac_5"/>
    <property type="match status" value="1"/>
</dbReference>
<evidence type="ECO:0000256" key="2">
    <source>
        <dbReference type="SAM" id="SignalP"/>
    </source>
</evidence>
<dbReference type="InterPro" id="IPR030678">
    <property type="entry name" value="Peptide/Ni-bd"/>
</dbReference>
<feature type="signal peptide" evidence="2">
    <location>
        <begin position="1"/>
        <end position="23"/>
    </location>
</feature>
<dbReference type="RefSeq" id="WP_091238252.1">
    <property type="nucleotide sequence ID" value="NZ_FNIR01000001.1"/>
</dbReference>
<dbReference type="EMBL" id="FNIR01000001">
    <property type="protein sequence ID" value="SDN55567.1"/>
    <property type="molecule type" value="Genomic_DNA"/>
</dbReference>
<dbReference type="InterPro" id="IPR000914">
    <property type="entry name" value="SBP_5_dom"/>
</dbReference>
<dbReference type="InterPro" id="IPR039424">
    <property type="entry name" value="SBP_5"/>
</dbReference>
<evidence type="ECO:0000313" key="5">
    <source>
        <dbReference type="Proteomes" id="UP000199088"/>
    </source>
</evidence>
<dbReference type="AlphaFoldDB" id="A0A1H0CCF8"/>
<evidence type="ECO:0000313" key="4">
    <source>
        <dbReference type="EMBL" id="SDN55567.1"/>
    </source>
</evidence>
<gene>
    <name evidence="4" type="ORF">SAMN05660199_00266</name>
</gene>
<dbReference type="OrthoDB" id="7888869at2"/>
<dbReference type="PIRSF" id="PIRSF002741">
    <property type="entry name" value="MppA"/>
    <property type="match status" value="1"/>
</dbReference>
<dbReference type="STRING" id="1052260.SAMN05660199_00266"/>
<evidence type="ECO:0000256" key="1">
    <source>
        <dbReference type="SAM" id="MobiDB-lite"/>
    </source>
</evidence>
<dbReference type="PANTHER" id="PTHR30290:SF65">
    <property type="entry name" value="MONOACYL PHOSPHATIDYLINOSITOL TETRAMANNOSIDE-BINDING PROTEIN LPQW-RELATED"/>
    <property type="match status" value="1"/>
</dbReference>
<dbReference type="PROSITE" id="PS51257">
    <property type="entry name" value="PROKAR_LIPOPROTEIN"/>
    <property type="match status" value="1"/>
</dbReference>
<sequence>MKFSKRGAALVATGVAGAMVLSACGGGSSDSGSSGGGSGRVIVGESADFPENLFPLISAGNVTSVANIEAQLFPSAFDVKPDFSVEYNQDLLTEEPTLDVTDGVQTNVYTINPDAVWSDGEPITAEDFIFSWQLQRSSDPADGGCAALLNTTGYSSIASVEGSGDDDKTVTVTYTTPYADWQGLWSGSSNPVFPSHVLKAASPEAQCEATTAGWPIADGIPQDISGGPWQIKKDNIDVGSQIVTLTPNENWYGEPTGLAQLVIQNIGSDPTTAVQGIQNQEVGVIYPQPQLDLVGQVADLAPEVDSSISFGLSFEHLDFNTTDPLLADPVVRQAFGMALDRQEIVDQTVGQFSSDAQVLDNRIYVNNQPQYVDNAPDEYKTQNTAQAKSLLEGAGYVLGSDGIYAKDGQRLSFQIDTTANNPLRETTVNVMIPQLKEAGIEATFNANPDIFAGPEKPTSLIAGGFQIALFAWVASPFITSNESIYQQVTGDNVGQNYSRLGTPEIDALFDELVAQPDPDQAADLANQIDVLLWDQMATIPLYQKPTFLAWNSSTENVEDNASQSGPLWNSSTWTTSQ</sequence>
<dbReference type="Gene3D" id="3.40.190.10">
    <property type="entry name" value="Periplasmic binding protein-like II"/>
    <property type="match status" value="1"/>
</dbReference>